<accession>A0A413I377</accession>
<protein>
    <submittedName>
        <fullName evidence="1">Uncharacterized protein</fullName>
    </submittedName>
</protein>
<reference evidence="1 2" key="1">
    <citation type="submission" date="2018-08" db="EMBL/GenBank/DDBJ databases">
        <title>A genome reference for cultivated species of the human gut microbiota.</title>
        <authorList>
            <person name="Zou Y."/>
            <person name="Xue W."/>
            <person name="Luo G."/>
        </authorList>
    </citation>
    <scope>NUCLEOTIDE SEQUENCE [LARGE SCALE GENOMIC DNA]</scope>
    <source>
        <strain evidence="1 2">OF03-11</strain>
    </source>
</reference>
<dbReference type="Proteomes" id="UP000284434">
    <property type="component" value="Unassembled WGS sequence"/>
</dbReference>
<dbReference type="AlphaFoldDB" id="A0A413I377"/>
<sequence length="159" mass="19163">MKPTKNRVYCRDCGRVKMLFETEKQADTFIRFNREEIEERAGYCPARSYFCIICNGWHVTSKKEHGHLISKSEKILGDYKTMKLQLELRKEERKRHTDELLQDLKNQIGIIEKAFKDGKFEYCKEIIDSVLQKLKKIQGRNEEKKRIRMELERFKPKFI</sequence>
<proteinExistence type="predicted"/>
<dbReference type="RefSeq" id="WP_118104995.1">
    <property type="nucleotide sequence ID" value="NZ_JABWDG010000099.1"/>
</dbReference>
<gene>
    <name evidence="1" type="ORF">DXA53_20030</name>
</gene>
<dbReference type="EMBL" id="QSCO01000055">
    <property type="protein sequence ID" value="RGY01800.1"/>
    <property type="molecule type" value="Genomic_DNA"/>
</dbReference>
<evidence type="ECO:0000313" key="1">
    <source>
        <dbReference type="EMBL" id="RGY01800.1"/>
    </source>
</evidence>
<name>A0A413I377_9BACT</name>
<evidence type="ECO:0000313" key="2">
    <source>
        <dbReference type="Proteomes" id="UP000284434"/>
    </source>
</evidence>
<organism evidence="1 2">
    <name type="scientific">Odoribacter splanchnicus</name>
    <dbReference type="NCBI Taxonomy" id="28118"/>
    <lineage>
        <taxon>Bacteria</taxon>
        <taxon>Pseudomonadati</taxon>
        <taxon>Bacteroidota</taxon>
        <taxon>Bacteroidia</taxon>
        <taxon>Bacteroidales</taxon>
        <taxon>Odoribacteraceae</taxon>
        <taxon>Odoribacter</taxon>
    </lineage>
</organism>
<comment type="caution">
    <text evidence="1">The sequence shown here is derived from an EMBL/GenBank/DDBJ whole genome shotgun (WGS) entry which is preliminary data.</text>
</comment>